<dbReference type="AlphaFoldDB" id="A0A6J4TWR8"/>
<evidence type="ECO:0000313" key="1">
    <source>
        <dbReference type="EMBL" id="CAA9534053.1"/>
    </source>
</evidence>
<protein>
    <submittedName>
        <fullName evidence="1">Uncharacterized protein</fullName>
    </submittedName>
</protein>
<sequence length="66" mass="6858">MGGKRMGPAQVRLGPSGGQCLADLPERAAPELCRRRARGVVAFATEATNSDWGAFPASTRSASVRG</sequence>
<dbReference type="EMBL" id="CADCWF010000006">
    <property type="protein sequence ID" value="CAA9534053.1"/>
    <property type="molecule type" value="Genomic_DNA"/>
</dbReference>
<name>A0A6J4TWR8_9BACT</name>
<gene>
    <name evidence="1" type="ORF">AVDCRST_MAG59-106</name>
</gene>
<proteinExistence type="predicted"/>
<organism evidence="1">
    <name type="scientific">uncultured Thermomicrobiales bacterium</name>
    <dbReference type="NCBI Taxonomy" id="1645740"/>
    <lineage>
        <taxon>Bacteria</taxon>
        <taxon>Pseudomonadati</taxon>
        <taxon>Thermomicrobiota</taxon>
        <taxon>Thermomicrobia</taxon>
        <taxon>Thermomicrobiales</taxon>
        <taxon>environmental samples</taxon>
    </lineage>
</organism>
<accession>A0A6J4TWR8</accession>
<reference evidence="1" key="1">
    <citation type="submission" date="2020-02" db="EMBL/GenBank/DDBJ databases">
        <authorList>
            <person name="Meier V. D."/>
        </authorList>
    </citation>
    <scope>NUCLEOTIDE SEQUENCE</scope>
    <source>
        <strain evidence="1">AVDCRST_MAG59</strain>
    </source>
</reference>